<evidence type="ECO:0000256" key="2">
    <source>
        <dbReference type="ARBA" id="ARBA00022741"/>
    </source>
</evidence>
<dbReference type="SMART" id="SM00220">
    <property type="entry name" value="S_TKc"/>
    <property type="match status" value="1"/>
</dbReference>
<gene>
    <name evidence="6" type="ORF">ACFQS9_15505</name>
</gene>
<dbReference type="Gene3D" id="3.30.200.20">
    <property type="entry name" value="Phosphorylase Kinase, domain 1"/>
    <property type="match status" value="1"/>
</dbReference>
<evidence type="ECO:0000259" key="5">
    <source>
        <dbReference type="PROSITE" id="PS50011"/>
    </source>
</evidence>
<sequence length="274" mass="29277">MPDRQNASIPAAIADYRIVTLLGEGNHGCFYLAEAPARLGLSTDLVAVKVFAGQYSEDAYRRGVRELRAFAAVHSPLFVRIYDAALEADTFLYAMEYFPLGSLGSPAQQMPRGDILRALEDAARAVHALHEAGSTHGDIKPANIMVDEHGGKLSDLGLARVLNAGTRLTGMAPATSVEYIDPELLFGGAPSRSTDIWALGATINRALTGDGLYGELPLDQPMLAIRAVQSCRPRISPSLEADEAALVESCLAPLESRPPTAEAVADRIAALRNR</sequence>
<dbReference type="InterPro" id="IPR011009">
    <property type="entry name" value="Kinase-like_dom_sf"/>
</dbReference>
<accession>A0ABW2RZV8</accession>
<keyword evidence="1 6" id="KW-0808">Transferase</keyword>
<evidence type="ECO:0000256" key="1">
    <source>
        <dbReference type="ARBA" id="ARBA00022679"/>
    </source>
</evidence>
<organism evidence="6 7">
    <name type="scientific">Rhodococcus daqingensis</name>
    <dbReference type="NCBI Taxonomy" id="2479363"/>
    <lineage>
        <taxon>Bacteria</taxon>
        <taxon>Bacillati</taxon>
        <taxon>Actinomycetota</taxon>
        <taxon>Actinomycetes</taxon>
        <taxon>Mycobacteriales</taxon>
        <taxon>Nocardiaceae</taxon>
        <taxon>Rhodococcus</taxon>
    </lineage>
</organism>
<reference evidence="7" key="1">
    <citation type="journal article" date="2019" name="Int. J. Syst. Evol. Microbiol.">
        <title>The Global Catalogue of Microorganisms (GCM) 10K type strain sequencing project: providing services to taxonomists for standard genome sequencing and annotation.</title>
        <authorList>
            <consortium name="The Broad Institute Genomics Platform"/>
            <consortium name="The Broad Institute Genome Sequencing Center for Infectious Disease"/>
            <person name="Wu L."/>
            <person name="Ma J."/>
        </authorList>
    </citation>
    <scope>NUCLEOTIDE SEQUENCE [LARGE SCALE GENOMIC DNA]</scope>
    <source>
        <strain evidence="7">ICMP 19430</strain>
    </source>
</reference>
<dbReference type="Proteomes" id="UP001596484">
    <property type="component" value="Unassembled WGS sequence"/>
</dbReference>
<dbReference type="PANTHER" id="PTHR43289">
    <property type="entry name" value="MITOGEN-ACTIVATED PROTEIN KINASE KINASE KINASE 20-RELATED"/>
    <property type="match status" value="1"/>
</dbReference>
<protein>
    <submittedName>
        <fullName evidence="6">Serine/threonine-protein kinase</fullName>
        <ecNumber evidence="6">2.7.11.1</ecNumber>
    </submittedName>
</protein>
<dbReference type="PROSITE" id="PS50011">
    <property type="entry name" value="PROTEIN_KINASE_DOM"/>
    <property type="match status" value="1"/>
</dbReference>
<dbReference type="Gene3D" id="1.10.510.10">
    <property type="entry name" value="Transferase(Phosphotransferase) domain 1"/>
    <property type="match status" value="1"/>
</dbReference>
<name>A0ABW2RZV8_9NOCA</name>
<comment type="caution">
    <text evidence="6">The sequence shown here is derived from an EMBL/GenBank/DDBJ whole genome shotgun (WGS) entry which is preliminary data.</text>
</comment>
<dbReference type="EMBL" id="JBHTCS010000017">
    <property type="protein sequence ID" value="MFC7449300.1"/>
    <property type="molecule type" value="Genomic_DNA"/>
</dbReference>
<dbReference type="PANTHER" id="PTHR43289:SF33">
    <property type="entry name" value="SERINE_THREONINE KINASE 31"/>
    <property type="match status" value="1"/>
</dbReference>
<dbReference type="GO" id="GO:0004674">
    <property type="term" value="F:protein serine/threonine kinase activity"/>
    <property type="evidence" value="ECO:0007669"/>
    <property type="project" value="UniProtKB-EC"/>
</dbReference>
<feature type="domain" description="Protein kinase" evidence="5">
    <location>
        <begin position="16"/>
        <end position="271"/>
    </location>
</feature>
<dbReference type="SUPFAM" id="SSF56112">
    <property type="entry name" value="Protein kinase-like (PK-like)"/>
    <property type="match status" value="1"/>
</dbReference>
<proteinExistence type="predicted"/>
<dbReference type="RefSeq" id="WP_378406156.1">
    <property type="nucleotide sequence ID" value="NZ_JBHTCS010000017.1"/>
</dbReference>
<dbReference type="Pfam" id="PF00069">
    <property type="entry name" value="Pkinase"/>
    <property type="match status" value="1"/>
</dbReference>
<evidence type="ECO:0000313" key="7">
    <source>
        <dbReference type="Proteomes" id="UP001596484"/>
    </source>
</evidence>
<evidence type="ECO:0000313" key="6">
    <source>
        <dbReference type="EMBL" id="MFC7449300.1"/>
    </source>
</evidence>
<dbReference type="InterPro" id="IPR000719">
    <property type="entry name" value="Prot_kinase_dom"/>
</dbReference>
<dbReference type="EC" id="2.7.11.1" evidence="6"/>
<keyword evidence="7" id="KW-1185">Reference proteome</keyword>
<evidence type="ECO:0000256" key="4">
    <source>
        <dbReference type="ARBA" id="ARBA00022840"/>
    </source>
</evidence>
<keyword evidence="3 6" id="KW-0418">Kinase</keyword>
<dbReference type="CDD" id="cd14014">
    <property type="entry name" value="STKc_PknB_like"/>
    <property type="match status" value="1"/>
</dbReference>
<keyword evidence="2" id="KW-0547">Nucleotide-binding</keyword>
<evidence type="ECO:0000256" key="3">
    <source>
        <dbReference type="ARBA" id="ARBA00022777"/>
    </source>
</evidence>
<keyword evidence="4" id="KW-0067">ATP-binding</keyword>